<name>A0ABQ5A2V3_9ASTR</name>
<comment type="caution">
    <text evidence="1">The sequence shown here is derived from an EMBL/GenBank/DDBJ whole genome shotgun (WGS) entry which is preliminary data.</text>
</comment>
<reference evidence="1" key="1">
    <citation type="journal article" date="2022" name="Int. J. Mol. Sci.">
        <title>Draft Genome of Tanacetum Coccineum: Genomic Comparison of Closely Related Tanacetum-Family Plants.</title>
        <authorList>
            <person name="Yamashiro T."/>
            <person name="Shiraishi A."/>
            <person name="Nakayama K."/>
            <person name="Satake H."/>
        </authorList>
    </citation>
    <scope>NUCLEOTIDE SEQUENCE</scope>
</reference>
<sequence length="122" mass="14066">MILLECVRYQSERDESERDGRSDLRWMVKVCEKESCRRCVKRDQVLGTCGELDPFVSIPDEGDMAFLRKKVKSGAAVGKLVLLQVIKAKDLKLGTRRKLRLRMNFAKTLDFHSSKNNVLIFC</sequence>
<evidence type="ECO:0000313" key="2">
    <source>
        <dbReference type="Proteomes" id="UP001151760"/>
    </source>
</evidence>
<keyword evidence="2" id="KW-1185">Reference proteome</keyword>
<proteinExistence type="predicted"/>
<accession>A0ABQ5A2V3</accession>
<dbReference type="EMBL" id="BQNB010011922">
    <property type="protein sequence ID" value="GJS96914.1"/>
    <property type="molecule type" value="Genomic_DNA"/>
</dbReference>
<dbReference type="Proteomes" id="UP001151760">
    <property type="component" value="Unassembled WGS sequence"/>
</dbReference>
<gene>
    <name evidence="1" type="ORF">Tco_0803882</name>
</gene>
<evidence type="ECO:0000313" key="1">
    <source>
        <dbReference type="EMBL" id="GJS96914.1"/>
    </source>
</evidence>
<organism evidence="1 2">
    <name type="scientific">Tanacetum coccineum</name>
    <dbReference type="NCBI Taxonomy" id="301880"/>
    <lineage>
        <taxon>Eukaryota</taxon>
        <taxon>Viridiplantae</taxon>
        <taxon>Streptophyta</taxon>
        <taxon>Embryophyta</taxon>
        <taxon>Tracheophyta</taxon>
        <taxon>Spermatophyta</taxon>
        <taxon>Magnoliopsida</taxon>
        <taxon>eudicotyledons</taxon>
        <taxon>Gunneridae</taxon>
        <taxon>Pentapetalae</taxon>
        <taxon>asterids</taxon>
        <taxon>campanulids</taxon>
        <taxon>Asterales</taxon>
        <taxon>Asteraceae</taxon>
        <taxon>Asteroideae</taxon>
        <taxon>Anthemideae</taxon>
        <taxon>Anthemidinae</taxon>
        <taxon>Tanacetum</taxon>
    </lineage>
</organism>
<reference evidence="1" key="2">
    <citation type="submission" date="2022-01" db="EMBL/GenBank/DDBJ databases">
        <authorList>
            <person name="Yamashiro T."/>
            <person name="Shiraishi A."/>
            <person name="Satake H."/>
            <person name="Nakayama K."/>
        </authorList>
    </citation>
    <scope>NUCLEOTIDE SEQUENCE</scope>
</reference>
<protein>
    <submittedName>
        <fullName evidence="1">Uncharacterized protein</fullName>
    </submittedName>
</protein>